<gene>
    <name evidence="2" type="ORF">BD847_1260</name>
</gene>
<evidence type="ECO:0000256" key="1">
    <source>
        <dbReference type="SAM" id="Phobius"/>
    </source>
</evidence>
<sequence length="73" mass="8375">MTKKHISLLILIIGILFIGSNLIPLASKEFRDITFSDFRLSIGPFLTCIAMFLIYKGEIKKEKSTAKQDKQYH</sequence>
<name>A0A3D9FWQ5_9FLAO</name>
<feature type="transmembrane region" description="Helical" evidence="1">
    <location>
        <begin position="38"/>
        <end position="55"/>
    </location>
</feature>
<reference evidence="2 3" key="1">
    <citation type="submission" date="2018-07" db="EMBL/GenBank/DDBJ databases">
        <title>Genomic Encyclopedia of Archaeal and Bacterial Type Strains, Phase II (KMG-II): from individual species to whole genera.</title>
        <authorList>
            <person name="Goeker M."/>
        </authorList>
    </citation>
    <scope>NUCLEOTIDE SEQUENCE [LARGE SCALE GENOMIC DNA]</scope>
    <source>
        <strain evidence="2 3">DSM 25795</strain>
    </source>
</reference>
<dbReference type="RefSeq" id="WP_115887418.1">
    <property type="nucleotide sequence ID" value="NZ_QRDQ01000008.1"/>
</dbReference>
<keyword evidence="1" id="KW-1133">Transmembrane helix</keyword>
<comment type="caution">
    <text evidence="2">The sequence shown here is derived from an EMBL/GenBank/DDBJ whole genome shotgun (WGS) entry which is preliminary data.</text>
</comment>
<organism evidence="2 3">
    <name type="scientific">Flavobacterium cutihirudinis</name>
    <dbReference type="NCBI Taxonomy" id="1265740"/>
    <lineage>
        <taxon>Bacteria</taxon>
        <taxon>Pseudomonadati</taxon>
        <taxon>Bacteroidota</taxon>
        <taxon>Flavobacteriia</taxon>
        <taxon>Flavobacteriales</taxon>
        <taxon>Flavobacteriaceae</taxon>
        <taxon>Flavobacterium</taxon>
    </lineage>
</organism>
<proteinExistence type="predicted"/>
<dbReference type="OrthoDB" id="1377127at2"/>
<accession>A0A3D9FWQ5</accession>
<keyword evidence="1" id="KW-0812">Transmembrane</keyword>
<evidence type="ECO:0000313" key="2">
    <source>
        <dbReference type="EMBL" id="RED24532.1"/>
    </source>
</evidence>
<keyword evidence="3" id="KW-1185">Reference proteome</keyword>
<dbReference type="Proteomes" id="UP000257004">
    <property type="component" value="Unassembled WGS sequence"/>
</dbReference>
<keyword evidence="1" id="KW-0472">Membrane</keyword>
<dbReference type="EMBL" id="QRDQ01000008">
    <property type="protein sequence ID" value="RED24532.1"/>
    <property type="molecule type" value="Genomic_DNA"/>
</dbReference>
<protein>
    <submittedName>
        <fullName evidence="2">Uncharacterized protein</fullName>
    </submittedName>
</protein>
<dbReference type="AlphaFoldDB" id="A0A3D9FWQ5"/>
<feature type="transmembrane region" description="Helical" evidence="1">
    <location>
        <begin position="7"/>
        <end position="26"/>
    </location>
</feature>
<evidence type="ECO:0000313" key="3">
    <source>
        <dbReference type="Proteomes" id="UP000257004"/>
    </source>
</evidence>